<feature type="binding site" evidence="3">
    <location>
        <position position="64"/>
    </location>
    <ligand>
        <name>Mg(2+)</name>
        <dbReference type="ChEBI" id="CHEBI:18420"/>
        <label>1</label>
    </ligand>
</feature>
<geneLocation type="plasmid" evidence="4 5">
    <name>unnamed2</name>
</geneLocation>
<reference evidence="4 5" key="1">
    <citation type="journal article" date="2018" name="Sci. Rep.">
        <title>Rhizobium tumorigenes sp. nov., a novel plant tumorigenic bacterium isolated from cane gall tumors on thornless blackberry.</title>
        <authorList>
            <person name="Kuzmanovi N."/>
            <person name="Smalla K."/>
            <person name="Gronow S."/>
            <person name="PuBawska J."/>
        </authorList>
    </citation>
    <scope>NUCLEOTIDE SEQUENCE [LARGE SCALE GENOMIC DNA]</scope>
    <source>
        <strain evidence="4 5">1078</strain>
    </source>
</reference>
<dbReference type="Proteomes" id="UP000249499">
    <property type="component" value="Plasmid unnamed2"/>
</dbReference>
<feature type="binding site" evidence="3">
    <location>
        <position position="63"/>
    </location>
    <ligand>
        <name>Mg(2+)</name>
        <dbReference type="ChEBI" id="CHEBI:18420"/>
        <label>1</label>
    </ligand>
</feature>
<feature type="binding site" evidence="3">
    <location>
        <position position="252"/>
    </location>
    <ligand>
        <name>Mg(2+)</name>
        <dbReference type="ChEBI" id="CHEBI:18420"/>
        <label>1</label>
    </ligand>
</feature>
<name>A0AAF1KUZ5_9HYPH</name>
<dbReference type="SUPFAM" id="SSF101478">
    <property type="entry name" value="ADP-ribosylglycohydrolase"/>
    <property type="match status" value="1"/>
</dbReference>
<dbReference type="InterPro" id="IPR050792">
    <property type="entry name" value="ADP-ribosylglycohydrolase"/>
</dbReference>
<dbReference type="InterPro" id="IPR005502">
    <property type="entry name" value="Ribosyl_crysJ1"/>
</dbReference>
<dbReference type="GO" id="GO:0016787">
    <property type="term" value="F:hydrolase activity"/>
    <property type="evidence" value="ECO:0007669"/>
    <property type="project" value="UniProtKB-KW"/>
</dbReference>
<dbReference type="KEGG" id="rtu:PR017_26120"/>
<feature type="binding site" evidence="3">
    <location>
        <position position="65"/>
    </location>
    <ligand>
        <name>Mg(2+)</name>
        <dbReference type="ChEBI" id="CHEBI:18420"/>
        <label>1</label>
    </ligand>
</feature>
<comment type="cofactor">
    <cofactor evidence="3">
        <name>Mg(2+)</name>
        <dbReference type="ChEBI" id="CHEBI:18420"/>
    </cofactor>
    <text evidence="3">Binds 2 magnesium ions per subunit.</text>
</comment>
<evidence type="ECO:0000256" key="1">
    <source>
        <dbReference type="ARBA" id="ARBA00010702"/>
    </source>
</evidence>
<comment type="similarity">
    <text evidence="1">Belongs to the ADP-ribosylglycohydrolase family.</text>
</comment>
<gene>
    <name evidence="4" type="ORF">PR017_26120</name>
</gene>
<protein>
    <submittedName>
        <fullName evidence="4">ADP-ribosylglycohydrolase family protein</fullName>
    </submittedName>
</protein>
<accession>A0AAF1KUZ5</accession>
<sequence length="316" mass="34808">MNGPVNEGMRSRASGCILGQLCGDALGSLVEFQKPEKIRRDYPNGVREMHDGGTWCTIAGQPTDDSEMALALARSIISEGKYIQDSARTAYETWFASKPFDFGNTVYRGINYDPDHASQANGALMRVSPLGIFGSRFSAELVGKFAEQDAIITHPNPICRQINNLFTRALSHAIAYGSDPQEIYKNILIWAEELDVDFMVRKALVDAKTERPRDFITQQGWVLIAFQNAVFQLLHASSLEECLVDTISQGGDTDTNAAIAGALIGALEGESSVPQRWRQTLLLCRPEDGDPRVFRPRPAIYWPIDATEVAGRLLGA</sequence>
<dbReference type="AlphaFoldDB" id="A0AAF1KUZ5"/>
<dbReference type="InterPro" id="IPR036705">
    <property type="entry name" value="Ribosyl_crysJ1_sf"/>
</dbReference>
<keyword evidence="3" id="KW-0479">Metal-binding</keyword>
<reference evidence="5" key="2">
    <citation type="journal article" date="2023" name="MicrobiologyOpen">
        <title>Genomics of the tumorigenes clade of the family Rhizobiaceae and description of Rhizobium rhododendri sp. nov.</title>
        <authorList>
            <person name="Kuzmanovic N."/>
            <person name="diCenzo G.C."/>
            <person name="Bunk B."/>
            <person name="Sproeer C."/>
            <person name="Fruehling A."/>
            <person name="Neumann-Schaal M."/>
            <person name="Overmann J."/>
            <person name="Smalla K."/>
        </authorList>
    </citation>
    <scope>NUCLEOTIDE SEQUENCE [LARGE SCALE GENOMIC DNA]</scope>
    <source>
        <strain evidence="5">1078</strain>
        <plasmid evidence="5">unnamed2</plasmid>
    </source>
</reference>
<evidence type="ECO:0000256" key="2">
    <source>
        <dbReference type="ARBA" id="ARBA00022801"/>
    </source>
</evidence>
<dbReference type="EMBL" id="CP117259">
    <property type="protein sequence ID" value="WFR99120.1"/>
    <property type="molecule type" value="Genomic_DNA"/>
</dbReference>
<dbReference type="PANTHER" id="PTHR16222:SF24">
    <property type="entry name" value="ADP-RIBOSYLHYDROLASE ARH3"/>
    <property type="match status" value="1"/>
</dbReference>
<feature type="binding site" evidence="3">
    <location>
        <position position="254"/>
    </location>
    <ligand>
        <name>Mg(2+)</name>
        <dbReference type="ChEBI" id="CHEBI:18420"/>
        <label>1</label>
    </ligand>
</feature>
<evidence type="ECO:0000256" key="3">
    <source>
        <dbReference type="PIRSR" id="PIRSR605502-1"/>
    </source>
</evidence>
<keyword evidence="3" id="KW-0460">Magnesium</keyword>
<keyword evidence="2" id="KW-0378">Hydrolase</keyword>
<dbReference type="RefSeq" id="WP_240539024.1">
    <property type="nucleotide sequence ID" value="NZ_CP117259.1"/>
</dbReference>
<evidence type="ECO:0000313" key="4">
    <source>
        <dbReference type="EMBL" id="WFR99120.1"/>
    </source>
</evidence>
<dbReference type="Gene3D" id="1.10.4080.10">
    <property type="entry name" value="ADP-ribosylation/Crystallin J1"/>
    <property type="match status" value="1"/>
</dbReference>
<keyword evidence="4" id="KW-0614">Plasmid</keyword>
<proteinExistence type="inferred from homology"/>
<feature type="binding site" evidence="3">
    <location>
        <position position="255"/>
    </location>
    <ligand>
        <name>Mg(2+)</name>
        <dbReference type="ChEBI" id="CHEBI:18420"/>
        <label>1</label>
    </ligand>
</feature>
<dbReference type="GO" id="GO:0046872">
    <property type="term" value="F:metal ion binding"/>
    <property type="evidence" value="ECO:0007669"/>
    <property type="project" value="UniProtKB-KW"/>
</dbReference>
<organism evidence="4 5">
    <name type="scientific">Rhizobium tumorigenes</name>
    <dbReference type="NCBI Taxonomy" id="2041385"/>
    <lineage>
        <taxon>Bacteria</taxon>
        <taxon>Pseudomonadati</taxon>
        <taxon>Pseudomonadota</taxon>
        <taxon>Alphaproteobacteria</taxon>
        <taxon>Hyphomicrobiales</taxon>
        <taxon>Rhizobiaceae</taxon>
        <taxon>Rhizobium/Agrobacterium group</taxon>
        <taxon>Rhizobium</taxon>
    </lineage>
</organism>
<dbReference type="PANTHER" id="PTHR16222">
    <property type="entry name" value="ADP-RIBOSYLGLYCOHYDROLASE"/>
    <property type="match status" value="1"/>
</dbReference>
<evidence type="ECO:0000313" key="5">
    <source>
        <dbReference type="Proteomes" id="UP000249499"/>
    </source>
</evidence>
<keyword evidence="5" id="KW-1185">Reference proteome</keyword>
<dbReference type="Pfam" id="PF03747">
    <property type="entry name" value="ADP_ribosyl_GH"/>
    <property type="match status" value="1"/>
</dbReference>